<organism evidence="1 2">
    <name type="scientific">Bordetella avium (strain 197N)</name>
    <dbReference type="NCBI Taxonomy" id="360910"/>
    <lineage>
        <taxon>Bacteria</taxon>
        <taxon>Pseudomonadati</taxon>
        <taxon>Pseudomonadota</taxon>
        <taxon>Betaproteobacteria</taxon>
        <taxon>Burkholderiales</taxon>
        <taxon>Alcaligenaceae</taxon>
        <taxon>Bordetella</taxon>
    </lineage>
</organism>
<protein>
    <submittedName>
        <fullName evidence="1">Uncharacterized protein</fullName>
    </submittedName>
</protein>
<reference evidence="1 2" key="1">
    <citation type="journal article" date="2006" name="J. Bacteriol.">
        <title>Comparison of the genome sequence of the poultry pathogen Bordetella avium with those of B. bronchiseptica, B. pertussis, and B. parapertussis reveals extensive diversity in surface structures associated with host interaction.</title>
        <authorList>
            <person name="Sebaihia M."/>
            <person name="Preston A."/>
            <person name="Maskell D.J."/>
            <person name="Kuzmiak H."/>
            <person name="Connell T.D."/>
            <person name="King N.D."/>
            <person name="Orndorff P.E."/>
            <person name="Miyamoto D.M."/>
            <person name="Thomson N.R."/>
            <person name="Harris D."/>
            <person name="Goble A."/>
            <person name="Lord A."/>
            <person name="Murphy L."/>
            <person name="Quail M.A."/>
            <person name="Rutter S."/>
            <person name="Squares R."/>
            <person name="Squares S."/>
            <person name="Woodward J."/>
            <person name="Parkhill J."/>
            <person name="Temple L.M."/>
        </authorList>
    </citation>
    <scope>NUCLEOTIDE SEQUENCE [LARGE SCALE GENOMIC DNA]</scope>
    <source>
        <strain evidence="1 2">197N</strain>
    </source>
</reference>
<name>Q2L2Q6_BORA1</name>
<sequence>MAAAALLSWLSDDREAKRAGHRPHIALNKADSDCHAPRAGYRAWQTGLARVLIRI</sequence>
<gene>
    <name evidence="1" type="ordered locus">BAV1369</name>
</gene>
<accession>Q2L2Q6</accession>
<dbReference type="KEGG" id="bav:BAV1369"/>
<dbReference type="HOGENOM" id="CLU_3022923_0_0_4"/>
<dbReference type="STRING" id="360910.BAV1369"/>
<dbReference type="Proteomes" id="UP000001977">
    <property type="component" value="Chromosome"/>
</dbReference>
<evidence type="ECO:0000313" key="1">
    <source>
        <dbReference type="EMBL" id="CAJ48978.1"/>
    </source>
</evidence>
<dbReference type="EMBL" id="AM167904">
    <property type="protein sequence ID" value="CAJ48978.1"/>
    <property type="molecule type" value="Genomic_DNA"/>
</dbReference>
<proteinExistence type="predicted"/>
<keyword evidence="2" id="KW-1185">Reference proteome</keyword>
<dbReference type="AlphaFoldDB" id="Q2L2Q6"/>
<evidence type="ECO:0000313" key="2">
    <source>
        <dbReference type="Proteomes" id="UP000001977"/>
    </source>
</evidence>